<sequence>MLVYHGLFWRDDNTFISVCVYNYSDITIVFHNGNNNSDKAFKKWDQGKQGGFWRSFIFYHFHSFHKFYRIRYV</sequence>
<keyword evidence="2" id="KW-1185">Reference proteome</keyword>
<dbReference type="EMBL" id="QOVK01000039">
    <property type="protein sequence ID" value="RXG11265.1"/>
    <property type="molecule type" value="Genomic_DNA"/>
</dbReference>
<dbReference type="AlphaFoldDB" id="A0A4Q0NN17"/>
<evidence type="ECO:0000313" key="2">
    <source>
        <dbReference type="Proteomes" id="UP000289859"/>
    </source>
</evidence>
<organism evidence="1 2">
    <name type="scientific">Leeuwenhoekiella polynyae</name>
    <dbReference type="NCBI Taxonomy" id="1550906"/>
    <lineage>
        <taxon>Bacteria</taxon>
        <taxon>Pseudomonadati</taxon>
        <taxon>Bacteroidota</taxon>
        <taxon>Flavobacteriia</taxon>
        <taxon>Flavobacteriales</taxon>
        <taxon>Flavobacteriaceae</taxon>
        <taxon>Leeuwenhoekiella</taxon>
    </lineage>
</organism>
<name>A0A4Q0NN17_9FLAO</name>
<comment type="caution">
    <text evidence="1">The sequence shown here is derived from an EMBL/GenBank/DDBJ whole genome shotgun (WGS) entry which is preliminary data.</text>
</comment>
<evidence type="ECO:0000313" key="1">
    <source>
        <dbReference type="EMBL" id="RXG11265.1"/>
    </source>
</evidence>
<gene>
    <name evidence="1" type="ORF">DSM02_4127</name>
</gene>
<proteinExistence type="predicted"/>
<dbReference type="Proteomes" id="UP000289859">
    <property type="component" value="Unassembled WGS sequence"/>
</dbReference>
<accession>A0A4Q0NN17</accession>
<protein>
    <submittedName>
        <fullName evidence="1">Uncharacterized protein</fullName>
    </submittedName>
</protein>
<reference evidence="1 2" key="1">
    <citation type="submission" date="2018-07" db="EMBL/GenBank/DDBJ databases">
        <title>Leeuwenhoekiella genomics.</title>
        <authorList>
            <person name="Tahon G."/>
            <person name="Willems A."/>
        </authorList>
    </citation>
    <scope>NUCLEOTIDE SEQUENCE [LARGE SCALE GENOMIC DNA]</scope>
    <source>
        <strain evidence="1 2">LMG 29608</strain>
    </source>
</reference>